<gene>
    <name evidence="3" type="ORF">CCAS_04545</name>
</gene>
<reference evidence="3 4" key="1">
    <citation type="journal article" date="2012" name="J. Bacteriol.">
        <title>Genome Sequence of Corynebacterium casei UCMA 3821, Isolated from a Smear-Ripened Cheese.</title>
        <authorList>
            <person name="Monnet C."/>
            <person name="Loux V."/>
            <person name="Bento P."/>
            <person name="Gibrat J.F."/>
            <person name="Straub C."/>
            <person name="Bonnarme P."/>
            <person name="Landaud S."/>
            <person name="Irlinger F."/>
        </authorList>
    </citation>
    <scope>NUCLEOTIDE SEQUENCE [LARGE SCALE GENOMIC DNA]</scope>
    <source>
        <strain evidence="3 4">UCMA 3821</strain>
    </source>
</reference>
<sequence length="299" mass="31177">MALKKALAAVAVSATAAAVLVNTAVAQEKTISVAQGDLVGNCYVSFNDPSTNRSYFPDHCADLNNPTRLYGKDNAPVDGKGQFIVSGQSDLGTKLSYIQWNDDVEVKANTISATGFDAAPAVGTTVYFNQPAYGNDRPAQSGQGTYAGEINGTHFIDFGDTTGFVNGTPVWTDNGILGIIDGAYQSGSHPTLSLVASTEATGGATGEATKKQRTELFDSYFSGETTPSTSEEPTTEPSTEPSTESSAPSTTPEEPSEEPKPSEAPKPSTPSEPSPDLSSLSNFSSSDLNIPGLDLKLPF</sequence>
<dbReference type="RefSeq" id="WP_006822026.1">
    <property type="nucleotide sequence ID" value="NZ_CAFW01000028.1"/>
</dbReference>
<dbReference type="Proteomes" id="UP000004840">
    <property type="component" value="Unassembled WGS sequence"/>
</dbReference>
<dbReference type="EMBL" id="CAFW01000028">
    <property type="protein sequence ID" value="CCE54497.1"/>
    <property type="molecule type" value="Genomic_DNA"/>
</dbReference>
<feature type="signal peptide" evidence="2">
    <location>
        <begin position="1"/>
        <end position="26"/>
    </location>
</feature>
<protein>
    <submittedName>
        <fullName evidence="3">Uncharacterized protein</fullName>
    </submittedName>
</protein>
<keyword evidence="2" id="KW-0732">Signal</keyword>
<evidence type="ECO:0000256" key="1">
    <source>
        <dbReference type="SAM" id="MobiDB-lite"/>
    </source>
</evidence>
<feature type="compositionally biased region" description="Low complexity" evidence="1">
    <location>
        <begin position="224"/>
        <end position="253"/>
    </location>
</feature>
<feature type="region of interest" description="Disordered" evidence="1">
    <location>
        <begin position="221"/>
        <end position="299"/>
    </location>
</feature>
<organism evidence="3 4">
    <name type="scientific">Corynebacterium casei UCMA 3821</name>
    <dbReference type="NCBI Taxonomy" id="1110505"/>
    <lineage>
        <taxon>Bacteria</taxon>
        <taxon>Bacillati</taxon>
        <taxon>Actinomycetota</taxon>
        <taxon>Actinomycetes</taxon>
        <taxon>Mycobacteriales</taxon>
        <taxon>Corynebacteriaceae</taxon>
        <taxon>Corynebacterium</taxon>
    </lineage>
</organism>
<evidence type="ECO:0000313" key="3">
    <source>
        <dbReference type="EMBL" id="CCE54497.1"/>
    </source>
</evidence>
<feature type="compositionally biased region" description="Low complexity" evidence="1">
    <location>
        <begin position="274"/>
        <end position="289"/>
    </location>
</feature>
<evidence type="ECO:0000256" key="2">
    <source>
        <dbReference type="SAM" id="SignalP"/>
    </source>
</evidence>
<dbReference type="AlphaFoldDB" id="G7HWD2"/>
<name>G7HWD2_9CORY</name>
<feature type="chain" id="PRO_5003496457" evidence="2">
    <location>
        <begin position="27"/>
        <end position="299"/>
    </location>
</feature>
<accession>G7HWD2</accession>
<comment type="caution">
    <text evidence="3">The sequence shown here is derived from an EMBL/GenBank/DDBJ whole genome shotgun (WGS) entry which is preliminary data.</text>
</comment>
<evidence type="ECO:0000313" key="4">
    <source>
        <dbReference type="Proteomes" id="UP000004840"/>
    </source>
</evidence>
<feature type="compositionally biased region" description="Pro residues" evidence="1">
    <location>
        <begin position="264"/>
        <end position="273"/>
    </location>
</feature>
<proteinExistence type="predicted"/>